<keyword evidence="1" id="KW-0472">Membrane</keyword>
<keyword evidence="1" id="KW-0812">Transmembrane</keyword>
<feature type="transmembrane region" description="Helical" evidence="1">
    <location>
        <begin position="6"/>
        <end position="26"/>
    </location>
</feature>
<reference evidence="2" key="1">
    <citation type="submission" date="2023-07" db="EMBL/GenBank/DDBJ databases">
        <title>A collection of bacterial strains from the Burkholderia cepacia Research Laboratory and Repository.</title>
        <authorList>
            <person name="Lipuma J."/>
            <person name="Spilker T."/>
            <person name="Caverly L."/>
        </authorList>
    </citation>
    <scope>NUCLEOTIDE SEQUENCE</scope>
    <source>
        <strain evidence="2">AU44268</strain>
    </source>
</reference>
<accession>A0AAW7TBL7</accession>
<keyword evidence="1" id="KW-1133">Transmembrane helix</keyword>
<gene>
    <name evidence="2" type="ORF">QZM33_31330</name>
</gene>
<sequence>MDELSVGTIVGLFIVGMIAVLIADHYRREHLRDRLLERMNHHWRETTRRRS</sequence>
<evidence type="ECO:0000313" key="3">
    <source>
        <dbReference type="Proteomes" id="UP001171620"/>
    </source>
</evidence>
<dbReference type="RefSeq" id="WP_181969945.1">
    <property type="nucleotide sequence ID" value="NZ_JAUJRV010000046.1"/>
</dbReference>
<comment type="caution">
    <text evidence="2">The sequence shown here is derived from an EMBL/GenBank/DDBJ whole genome shotgun (WGS) entry which is preliminary data.</text>
</comment>
<dbReference type="EMBL" id="JAUJRV010000046">
    <property type="protein sequence ID" value="MDN7799433.1"/>
    <property type="molecule type" value="Genomic_DNA"/>
</dbReference>
<protein>
    <submittedName>
        <fullName evidence="2">Uncharacterized protein</fullName>
    </submittedName>
</protein>
<evidence type="ECO:0000313" key="2">
    <source>
        <dbReference type="EMBL" id="MDN7799433.1"/>
    </source>
</evidence>
<name>A0AAW7TBL7_BURVI</name>
<dbReference type="Proteomes" id="UP001171620">
    <property type="component" value="Unassembled WGS sequence"/>
</dbReference>
<evidence type="ECO:0000256" key="1">
    <source>
        <dbReference type="SAM" id="Phobius"/>
    </source>
</evidence>
<dbReference type="AlphaFoldDB" id="A0AAW7TBL7"/>
<organism evidence="2 3">
    <name type="scientific">Burkholderia vietnamiensis</name>
    <dbReference type="NCBI Taxonomy" id="60552"/>
    <lineage>
        <taxon>Bacteria</taxon>
        <taxon>Pseudomonadati</taxon>
        <taxon>Pseudomonadota</taxon>
        <taxon>Betaproteobacteria</taxon>
        <taxon>Burkholderiales</taxon>
        <taxon>Burkholderiaceae</taxon>
        <taxon>Burkholderia</taxon>
        <taxon>Burkholderia cepacia complex</taxon>
    </lineage>
</organism>
<proteinExistence type="predicted"/>